<protein>
    <recommendedName>
        <fullName evidence="4">FHA domain-containing protein</fullName>
    </recommendedName>
</protein>
<dbReference type="InterPro" id="IPR040227">
    <property type="entry name" value="Nibrin-rel"/>
</dbReference>
<feature type="compositionally biased region" description="Basic and acidic residues" evidence="1">
    <location>
        <begin position="890"/>
        <end position="902"/>
    </location>
</feature>
<feature type="region of interest" description="Disordered" evidence="1">
    <location>
        <begin position="567"/>
        <end position="684"/>
    </location>
</feature>
<feature type="compositionally biased region" description="Polar residues" evidence="1">
    <location>
        <begin position="588"/>
        <end position="599"/>
    </location>
</feature>
<evidence type="ECO:0000313" key="2">
    <source>
        <dbReference type="EMBL" id="THH27257.1"/>
    </source>
</evidence>
<evidence type="ECO:0008006" key="4">
    <source>
        <dbReference type="Google" id="ProtNLM"/>
    </source>
</evidence>
<feature type="compositionally biased region" description="Pro residues" evidence="1">
    <location>
        <begin position="424"/>
        <end position="436"/>
    </location>
</feature>
<dbReference type="Proteomes" id="UP000308730">
    <property type="component" value="Unassembled WGS sequence"/>
</dbReference>
<feature type="compositionally biased region" description="Basic and acidic residues" evidence="1">
    <location>
        <begin position="636"/>
        <end position="653"/>
    </location>
</feature>
<evidence type="ECO:0000256" key="1">
    <source>
        <dbReference type="SAM" id="MobiDB-lite"/>
    </source>
</evidence>
<organism evidence="2 3">
    <name type="scientific">Antrodiella citrinella</name>
    <dbReference type="NCBI Taxonomy" id="2447956"/>
    <lineage>
        <taxon>Eukaryota</taxon>
        <taxon>Fungi</taxon>
        <taxon>Dikarya</taxon>
        <taxon>Basidiomycota</taxon>
        <taxon>Agaricomycotina</taxon>
        <taxon>Agaricomycetes</taxon>
        <taxon>Polyporales</taxon>
        <taxon>Steccherinaceae</taxon>
        <taxon>Antrodiella</taxon>
    </lineage>
</organism>
<comment type="caution">
    <text evidence="2">The sequence shown here is derived from an EMBL/GenBank/DDBJ whole genome shotgun (WGS) entry which is preliminary data.</text>
</comment>
<dbReference type="EMBL" id="SGPM01000266">
    <property type="protein sequence ID" value="THH27257.1"/>
    <property type="molecule type" value="Genomic_DNA"/>
</dbReference>
<dbReference type="AlphaFoldDB" id="A0A4S4MPJ5"/>
<keyword evidence="3" id="KW-1185">Reference proteome</keyword>
<reference evidence="2 3" key="1">
    <citation type="submission" date="2019-02" db="EMBL/GenBank/DDBJ databases">
        <title>Genome sequencing of the rare red list fungi Antrodiella citrinella (Flaviporus citrinellus).</title>
        <authorList>
            <person name="Buettner E."/>
            <person name="Kellner H."/>
        </authorList>
    </citation>
    <scope>NUCLEOTIDE SEQUENCE [LARGE SCALE GENOMIC DNA]</scope>
    <source>
        <strain evidence="2 3">DSM 108506</strain>
    </source>
</reference>
<feature type="compositionally biased region" description="Basic and acidic residues" evidence="1">
    <location>
        <begin position="667"/>
        <end position="684"/>
    </location>
</feature>
<evidence type="ECO:0000313" key="3">
    <source>
        <dbReference type="Proteomes" id="UP000308730"/>
    </source>
</evidence>
<dbReference type="GO" id="GO:0003684">
    <property type="term" value="F:damaged DNA binding"/>
    <property type="evidence" value="ECO:0007669"/>
    <property type="project" value="TreeGrafter"/>
</dbReference>
<dbReference type="PANTHER" id="PTHR12162:SF0">
    <property type="entry name" value="NIBRIN"/>
    <property type="match status" value="1"/>
</dbReference>
<feature type="region of interest" description="Disordered" evidence="1">
    <location>
        <begin position="796"/>
        <end position="940"/>
    </location>
</feature>
<feature type="compositionally biased region" description="Pro residues" evidence="1">
    <location>
        <begin position="388"/>
        <end position="402"/>
    </location>
</feature>
<dbReference type="GO" id="GO:0007095">
    <property type="term" value="P:mitotic G2 DNA damage checkpoint signaling"/>
    <property type="evidence" value="ECO:0007669"/>
    <property type="project" value="InterPro"/>
</dbReference>
<feature type="region of interest" description="Disordered" evidence="1">
    <location>
        <begin position="385"/>
        <end position="534"/>
    </location>
</feature>
<accession>A0A4S4MPJ5</accession>
<dbReference type="PANTHER" id="PTHR12162">
    <property type="entry name" value="NIBRIN-RELATED"/>
    <property type="match status" value="1"/>
</dbReference>
<feature type="compositionally biased region" description="Polar residues" evidence="1">
    <location>
        <begin position="856"/>
        <end position="866"/>
    </location>
</feature>
<dbReference type="GO" id="GO:0000724">
    <property type="term" value="P:double-strand break repair via homologous recombination"/>
    <property type="evidence" value="ECO:0007669"/>
    <property type="project" value="TreeGrafter"/>
</dbReference>
<dbReference type="OrthoDB" id="552194at2759"/>
<dbReference type="GO" id="GO:0030870">
    <property type="term" value="C:Mre11 complex"/>
    <property type="evidence" value="ECO:0007669"/>
    <property type="project" value="InterPro"/>
</dbReference>
<feature type="compositionally biased region" description="Low complexity" evidence="1">
    <location>
        <begin position="412"/>
        <end position="423"/>
    </location>
</feature>
<name>A0A4S4MPJ5_9APHY</name>
<sequence>MWVCTGPFDGETIGVVNFEKTKLLKPGKTYTLGRKRQPLTVNHKSIHQEHIVIIVGNYSEENANDPGFIPTLEVINKGSKERKLFVQADDVQVSINPGSSHEMRDGDVFYILGDSTITVRWEKTCCYSSLPSDSFKPPVQECAALGISIVMTPHSGVTHHLVSSYTLKPAVAASLISLASLVKPDWLNAVLALGQTDNDNGPSALERLYNLPRVSEHRPDYSPSIPSTLRTVSTWEPDETRVDMLRDHRFIFIGEKGREASSDDKDLVKRGGGDYECLSVNGGRKGFHSVLAKGSTKGKDLILVADEHAMGTALGEDEWMEFVQEAALYRLKFVRLEKLVSAVVHVDMSYIDCKLSDSGQVINRFASPIPDVVPNTLAEEPSYAQTALPPPAHVPGPGPSGPPRKVIRRAGRAASAAIANTPSEQPPAPSMPPPESGVPRSTNAEDDQDAAPLLPPPPPKRTLVRRARTPAPTIVGIDDPSAILDGDTVMRALSPVPEPSDRPKVPPTPIRRAKRRLGATQASQADFAPSESVEPAHKKFKALFDESDPDRIAQSDMQEYKSMFTQKQSFTQSEIERQAKEEEESILERSQTQATQSAPRGQKRKVDGEDVEMVDEEHPRHRARTAGPEEPVVPEKTTEKSAKKTTEPAEKTKAKVPGKSAKVTTAKAEKSKGASDGKEDKDDAFLKAVASTKRGKKKEDDFDREFNNLRIAKPDLRRQEVANEWAVLEEFGDDGNLRGNFMVVVEMDVFRKEPRKDQGVYRRGEERLDWEGKPDFKKFKKKSSGEKRALIELVAEEQPEFNFGATDSQSEGSGRNKRKGRAVESDSDSDNVLPLMKRRNTKASAGEKSGPRSRAGSVQSGPSKPTQAKGKGKQVALVIESDDDESVQAKADKEDSEPEQRKAPPRRAATQTQTRRGRPVDDDSDDDELGFKGFGNQRKR</sequence>
<dbReference type="Gene3D" id="2.60.200.20">
    <property type="match status" value="1"/>
</dbReference>
<proteinExistence type="predicted"/>
<gene>
    <name evidence="2" type="ORF">EUX98_g6930</name>
</gene>